<dbReference type="AlphaFoldDB" id="A0A194VMW9"/>
<keyword evidence="2" id="KW-1185">Reference proteome</keyword>
<dbReference type="EMBL" id="CM003098">
    <property type="protein sequence ID" value="KUI65308.1"/>
    <property type="molecule type" value="Genomic_DNA"/>
</dbReference>
<evidence type="ECO:0000313" key="1">
    <source>
        <dbReference type="EMBL" id="KUI65308.1"/>
    </source>
</evidence>
<proteinExistence type="predicted"/>
<gene>
    <name evidence="1" type="ORF">VM1G_11287</name>
</gene>
<name>A0A194VMW9_CYTMA</name>
<organism evidence="1 2">
    <name type="scientific">Cytospora mali</name>
    <name type="common">Apple Valsa canker fungus</name>
    <name type="synonym">Valsa mali</name>
    <dbReference type="NCBI Taxonomy" id="578113"/>
    <lineage>
        <taxon>Eukaryota</taxon>
        <taxon>Fungi</taxon>
        <taxon>Dikarya</taxon>
        <taxon>Ascomycota</taxon>
        <taxon>Pezizomycotina</taxon>
        <taxon>Sordariomycetes</taxon>
        <taxon>Sordariomycetidae</taxon>
        <taxon>Diaporthales</taxon>
        <taxon>Cytosporaceae</taxon>
        <taxon>Cytospora</taxon>
    </lineage>
</organism>
<reference evidence="1" key="1">
    <citation type="submission" date="2014-12" db="EMBL/GenBank/DDBJ databases">
        <title>Genome Sequence of Valsa Canker Pathogens Uncovers a Specific Adaption of Colonization on Woody Bark.</title>
        <authorList>
            <person name="Yin Z."/>
            <person name="Liu H."/>
            <person name="Gao X."/>
            <person name="Li Z."/>
            <person name="Song N."/>
            <person name="Ke X."/>
            <person name="Dai Q."/>
            <person name="Wu Y."/>
            <person name="Sun Y."/>
            <person name="Xu J.-R."/>
            <person name="Kang Z.K."/>
            <person name="Wang L."/>
            <person name="Huang L."/>
        </authorList>
    </citation>
    <scope>NUCLEOTIDE SEQUENCE [LARGE SCALE GENOMIC DNA]</scope>
    <source>
        <strain evidence="1">03-8</strain>
    </source>
</reference>
<accession>A0A194VMW9</accession>
<dbReference type="Proteomes" id="UP000078559">
    <property type="component" value="Chromosome 1"/>
</dbReference>
<protein>
    <submittedName>
        <fullName evidence="1">Uncharacterized protein</fullName>
    </submittedName>
</protein>
<sequence length="152" mass="17556">MKGLLMGYLATGLGKVREAGSGLRQDYSSHRGRLPDKLGDIASQYYDDLKLRHMEVSEGLGQKEQVDGRDRCRQCDLSFYPSREQQSTAGYYYRNLYKPPENQRWERFSEMGETLQGQDDYQMDTLSQVPNHFFVPIRCAILRSYRAGKIGI</sequence>
<evidence type="ECO:0000313" key="2">
    <source>
        <dbReference type="Proteomes" id="UP000078559"/>
    </source>
</evidence>